<accession>A0ABT1VVU6</accession>
<keyword evidence="1" id="KW-0472">Membrane</keyword>
<feature type="transmembrane region" description="Helical" evidence="1">
    <location>
        <begin position="105"/>
        <end position="122"/>
    </location>
</feature>
<dbReference type="EMBL" id="JAMZEJ010000003">
    <property type="protein sequence ID" value="MCQ8240467.1"/>
    <property type="molecule type" value="Genomic_DNA"/>
</dbReference>
<keyword evidence="1" id="KW-1133">Transmembrane helix</keyword>
<evidence type="ECO:0000313" key="2">
    <source>
        <dbReference type="EMBL" id="MCQ8240467.1"/>
    </source>
</evidence>
<evidence type="ECO:0000256" key="1">
    <source>
        <dbReference type="SAM" id="Phobius"/>
    </source>
</evidence>
<keyword evidence="1" id="KW-0812">Transmembrane</keyword>
<comment type="caution">
    <text evidence="2">The sequence shown here is derived from an EMBL/GenBank/DDBJ whole genome shotgun (WGS) entry which is preliminary data.</text>
</comment>
<proteinExistence type="predicted"/>
<evidence type="ECO:0000313" key="3">
    <source>
        <dbReference type="Proteomes" id="UP001524547"/>
    </source>
</evidence>
<dbReference type="Proteomes" id="UP001524547">
    <property type="component" value="Unassembled WGS sequence"/>
</dbReference>
<gene>
    <name evidence="2" type="ORF">NFI88_06360</name>
</gene>
<sequence>MPCASILLVGLEILAAWQMLSLLTLRVLLLPLLAGFGLLALGRLLLPGALLVGAAAVRWPSSRAGAMLAAFLAVGGELVILRLGAGSGWLMHALGWAMPRWQRELFATVLPLLSGVLACRLLPFGMLRRLLRVPPPTDSC</sequence>
<protein>
    <submittedName>
        <fullName evidence="2">Uncharacterized protein</fullName>
    </submittedName>
</protein>
<name>A0ABT1VVU6_9PROT</name>
<organism evidence="2 3">
    <name type="scientific">Rhizosaccharibacter radicis</name>
    <dbReference type="NCBI Taxonomy" id="2782605"/>
    <lineage>
        <taxon>Bacteria</taxon>
        <taxon>Pseudomonadati</taxon>
        <taxon>Pseudomonadota</taxon>
        <taxon>Alphaproteobacteria</taxon>
        <taxon>Acetobacterales</taxon>
        <taxon>Acetobacteraceae</taxon>
        <taxon>Rhizosaccharibacter</taxon>
    </lineage>
</organism>
<reference evidence="2 3" key="1">
    <citation type="submission" date="2022-06" db="EMBL/GenBank/DDBJ databases">
        <title>Rhizosaccharibacter gen. nov. sp. nov. KSS12, endophytic bacteria isolated from sugarcane.</title>
        <authorList>
            <person name="Pitiwittayakul N."/>
        </authorList>
    </citation>
    <scope>NUCLEOTIDE SEQUENCE [LARGE SCALE GENOMIC DNA]</scope>
    <source>
        <strain evidence="2 3">KSS12</strain>
    </source>
</reference>
<dbReference type="RefSeq" id="WP_422919183.1">
    <property type="nucleotide sequence ID" value="NZ_JAMZEJ010000003.1"/>
</dbReference>
<feature type="transmembrane region" description="Helical" evidence="1">
    <location>
        <begin position="64"/>
        <end position="85"/>
    </location>
</feature>
<keyword evidence="3" id="KW-1185">Reference proteome</keyword>
<feature type="transmembrane region" description="Helical" evidence="1">
    <location>
        <begin position="25"/>
        <end position="52"/>
    </location>
</feature>